<evidence type="ECO:0000256" key="8">
    <source>
        <dbReference type="HAMAP-Rule" id="MF_03231"/>
    </source>
</evidence>
<evidence type="ECO:0000256" key="7">
    <source>
        <dbReference type="ARBA" id="ARBA00023136"/>
    </source>
</evidence>
<organism evidence="11 12">
    <name type="scientific">Lachnellula suecica</name>
    <dbReference type="NCBI Taxonomy" id="602035"/>
    <lineage>
        <taxon>Eukaryota</taxon>
        <taxon>Fungi</taxon>
        <taxon>Dikarya</taxon>
        <taxon>Ascomycota</taxon>
        <taxon>Pezizomycotina</taxon>
        <taxon>Leotiomycetes</taxon>
        <taxon>Helotiales</taxon>
        <taxon>Lachnaceae</taxon>
        <taxon>Lachnellula</taxon>
    </lineage>
</organism>
<keyword evidence="8" id="KW-0594">Phospholipid biosynthesis</keyword>
<feature type="transmembrane region" description="Helical" evidence="10">
    <location>
        <begin position="220"/>
        <end position="241"/>
    </location>
</feature>
<comment type="similarity">
    <text evidence="8">Belongs to the FIT family. Fungal FIT2B/SCS3 subfamily.</text>
</comment>
<feature type="transmembrane region" description="Helical" evidence="10">
    <location>
        <begin position="280"/>
        <end position="300"/>
    </location>
</feature>
<dbReference type="InterPro" id="IPR019388">
    <property type="entry name" value="FIT"/>
</dbReference>
<comment type="catalytic activity">
    <reaction evidence="8">
        <text>(5Z,8Z,11Z,14Z)-eicosatetraenoyl-CoA + H2O = S-(5Z,8Z,11Z,14Z-eicosatetraenoyl)-4'-phosphopantetheine + adenosine 3',5'-bisphosphate + 2 H(+)</text>
        <dbReference type="Rhea" id="RHEA:65568"/>
        <dbReference type="ChEBI" id="CHEBI:15377"/>
        <dbReference type="ChEBI" id="CHEBI:15378"/>
        <dbReference type="ChEBI" id="CHEBI:57368"/>
        <dbReference type="ChEBI" id="CHEBI:58343"/>
        <dbReference type="ChEBI" id="CHEBI:156554"/>
    </reaction>
</comment>
<feature type="transmembrane region" description="Helical" evidence="10">
    <location>
        <begin position="306"/>
        <end position="326"/>
    </location>
</feature>
<keyword evidence="2 8" id="KW-0812">Transmembrane</keyword>
<evidence type="ECO:0000256" key="5">
    <source>
        <dbReference type="ARBA" id="ARBA00022989"/>
    </source>
</evidence>
<proteinExistence type="inferred from homology"/>
<protein>
    <recommendedName>
        <fullName evidence="8">Acyl-coenzyme A diphosphatase SCS3</fullName>
        <ecNumber evidence="8">3.6.1.-</ecNumber>
    </recommendedName>
    <alternativeName>
        <fullName evidence="8">FIT family protein SCS3</fullName>
    </alternativeName>
</protein>
<dbReference type="GO" id="GO:0005789">
    <property type="term" value="C:endoplasmic reticulum membrane"/>
    <property type="evidence" value="ECO:0007669"/>
    <property type="project" value="UniProtKB-SubCell"/>
</dbReference>
<evidence type="ECO:0000256" key="6">
    <source>
        <dbReference type="ARBA" id="ARBA00023098"/>
    </source>
</evidence>
<feature type="compositionally biased region" description="Polar residues" evidence="9">
    <location>
        <begin position="1"/>
        <end position="17"/>
    </location>
</feature>
<dbReference type="InterPro" id="IPR046400">
    <property type="entry name" value="SCS3"/>
</dbReference>
<dbReference type="Pfam" id="PF10261">
    <property type="entry name" value="FIT"/>
    <property type="match status" value="1"/>
</dbReference>
<reference evidence="11 12" key="1">
    <citation type="submission" date="2018-05" db="EMBL/GenBank/DDBJ databases">
        <title>Genome sequencing and assembly of the regulated plant pathogen Lachnellula willkommii and related sister species for the development of diagnostic species identification markers.</title>
        <authorList>
            <person name="Giroux E."/>
            <person name="Bilodeau G."/>
        </authorList>
    </citation>
    <scope>NUCLEOTIDE SEQUENCE [LARGE SCALE GENOMIC DNA]</scope>
    <source>
        <strain evidence="11 12">CBS 268.59</strain>
    </source>
</reference>
<gene>
    <name evidence="11" type="primary">scs3</name>
    <name evidence="8" type="synonym">FIT2B</name>
    <name evidence="8" type="synonym">SCS3</name>
    <name evidence="11" type="ORF">LSUE1_G005713</name>
</gene>
<dbReference type="GO" id="GO:0010945">
    <property type="term" value="F:coenzyme A diphosphatase activity"/>
    <property type="evidence" value="ECO:0007669"/>
    <property type="project" value="InterPro"/>
</dbReference>
<keyword evidence="7 8" id="KW-0472">Membrane</keyword>
<keyword evidence="12" id="KW-1185">Reference proteome</keyword>
<dbReference type="EC" id="3.6.1.-" evidence="8"/>
<feature type="compositionally biased region" description="Low complexity" evidence="9">
    <location>
        <begin position="18"/>
        <end position="33"/>
    </location>
</feature>
<comment type="subcellular location">
    <subcellularLocation>
        <location evidence="1 8">Endoplasmic reticulum membrane</location>
        <topology evidence="1 8">Multi-pass membrane protein</topology>
    </subcellularLocation>
</comment>
<accession>A0A8T9C653</accession>
<dbReference type="AlphaFoldDB" id="A0A8T9C653"/>
<keyword evidence="8" id="KW-0444">Lipid biosynthesis</keyword>
<evidence type="ECO:0000256" key="10">
    <source>
        <dbReference type="SAM" id="Phobius"/>
    </source>
</evidence>
<keyword evidence="4 8" id="KW-0256">Endoplasmic reticulum</keyword>
<dbReference type="PANTHER" id="PTHR23129:SF0">
    <property type="entry name" value="ACYL-COENZYME A DIPHOSPHATASE FITM2"/>
    <property type="match status" value="1"/>
</dbReference>
<dbReference type="EMBL" id="QGMK01000812">
    <property type="protein sequence ID" value="TVY78240.1"/>
    <property type="molecule type" value="Genomic_DNA"/>
</dbReference>
<comment type="function">
    <text evidence="8">Fatty acyl-coenzyme A (CoA) diphosphatase that hydrolyzes fatty acyl-CoA to yield acyl-4'-phosphopantetheine and adenosine 3',5'-bisphosphate. Preferentially hydrolyzes unsaturated long-chain acyl-CoA substrates in the endoplasmic reticulum (ER) lumen. This catalytic activity is required for maintaining ER structure and for lipid droplets (LDs) biogenesis, which are lipid storage organelles involved in maintaining lipid and energy homeostasis. May directly bind to diacylglycerol (DAGs) and triacylglycerol, which is also important for LD biogenesis. May support directional budding of nacent LDs from the ER into the cytosol by reducing DAG levels at sites of LD formation. May play a role in the regulation of cell morphology and cytoskeletal organization. Involved in phospholipid biosynthesis.</text>
</comment>
<keyword evidence="3 8" id="KW-0378">Hydrolase</keyword>
<evidence type="ECO:0000313" key="12">
    <source>
        <dbReference type="Proteomes" id="UP000469558"/>
    </source>
</evidence>
<evidence type="ECO:0000256" key="1">
    <source>
        <dbReference type="ARBA" id="ARBA00004477"/>
    </source>
</evidence>
<dbReference type="GO" id="GO:0140042">
    <property type="term" value="P:lipid droplet formation"/>
    <property type="evidence" value="ECO:0007669"/>
    <property type="project" value="UniProtKB-UniRule"/>
</dbReference>
<comment type="catalytic activity">
    <reaction evidence="8">
        <text>hexadecanoyl-CoA + H2O = S-hexadecanoyl-4'-phosphopantetheine + adenosine 3',5'-bisphosphate + 2 H(+)</text>
        <dbReference type="Rhea" id="RHEA:50032"/>
        <dbReference type="ChEBI" id="CHEBI:15377"/>
        <dbReference type="ChEBI" id="CHEBI:15378"/>
        <dbReference type="ChEBI" id="CHEBI:57379"/>
        <dbReference type="ChEBI" id="CHEBI:58343"/>
        <dbReference type="ChEBI" id="CHEBI:132018"/>
    </reaction>
</comment>
<dbReference type="GO" id="GO:0008654">
    <property type="term" value="P:phospholipid biosynthetic process"/>
    <property type="evidence" value="ECO:0007669"/>
    <property type="project" value="UniProtKB-KW"/>
</dbReference>
<keyword evidence="6" id="KW-0443">Lipid metabolism</keyword>
<feature type="region of interest" description="Disordered" evidence="9">
    <location>
        <begin position="1"/>
        <end position="38"/>
    </location>
</feature>
<evidence type="ECO:0000313" key="11">
    <source>
        <dbReference type="EMBL" id="TVY78240.1"/>
    </source>
</evidence>
<evidence type="ECO:0000256" key="3">
    <source>
        <dbReference type="ARBA" id="ARBA00022801"/>
    </source>
</evidence>
<keyword evidence="5 8" id="KW-1133">Transmembrane helix</keyword>
<feature type="transmembrane region" description="Helical" evidence="10">
    <location>
        <begin position="144"/>
        <end position="167"/>
    </location>
</feature>
<sequence>MDSNSATPRRSQRIQKMSSPSASTPSTPNGSSSEKVKVARRSPYLPTTLETILLAIYPSILVIGSLFALLDPAARAAPYNATTQSHNSATAPSYFAKKSNVFNLFFVKQGWAWVTFSYLFFIFTHPSTGTPFNMDLTPRRWRGMVRYGLVTGWWMLVTQWCFGPAIIDRGFRLTGGQCELVDLAEKGHVEMDDTRQFVTGVACKAVGGKWSGGHDISGHVFILVLGSMFLFEEVLHVVLGASWTKERTVYMADGAVKSADVEARDTPATTSGQWNLAAKAVVGIGALSMYMLFMTAAYFHTWFEKFTGLLVASSGIFVVYFLPRFVPALRNIIGMPGV</sequence>
<comment type="catalytic activity">
    <reaction evidence="8">
        <text>an acyl-CoA + H2O = an acyl-4'-phosphopantetheine + adenosine 3',5'-bisphosphate + 2 H(+)</text>
        <dbReference type="Rhea" id="RHEA:50044"/>
        <dbReference type="ChEBI" id="CHEBI:15377"/>
        <dbReference type="ChEBI" id="CHEBI:15378"/>
        <dbReference type="ChEBI" id="CHEBI:58342"/>
        <dbReference type="ChEBI" id="CHEBI:58343"/>
        <dbReference type="ChEBI" id="CHEBI:132023"/>
    </reaction>
</comment>
<dbReference type="OrthoDB" id="5579088at2759"/>
<evidence type="ECO:0000256" key="4">
    <source>
        <dbReference type="ARBA" id="ARBA00022824"/>
    </source>
</evidence>
<feature type="active site" evidence="8">
    <location>
        <position position="300"/>
    </location>
</feature>
<comment type="catalytic activity">
    <reaction evidence="8">
        <text>(9Z)-octadecenoyl-CoA + H2O = S-(9Z-octadecenoyl)-4'-phosphopantetheine + adenosine 3',5'-bisphosphate + 2 H(+)</text>
        <dbReference type="Rhea" id="RHEA:65564"/>
        <dbReference type="ChEBI" id="CHEBI:15377"/>
        <dbReference type="ChEBI" id="CHEBI:15378"/>
        <dbReference type="ChEBI" id="CHEBI:57387"/>
        <dbReference type="ChEBI" id="CHEBI:58343"/>
        <dbReference type="ChEBI" id="CHEBI:156553"/>
    </reaction>
</comment>
<evidence type="ECO:0000256" key="9">
    <source>
        <dbReference type="SAM" id="MobiDB-lite"/>
    </source>
</evidence>
<feature type="active site" evidence="8">
    <location>
        <position position="219"/>
    </location>
</feature>
<dbReference type="HAMAP" id="MF_03231">
    <property type="entry name" value="SCS3"/>
    <property type="match status" value="1"/>
</dbReference>
<keyword evidence="8" id="KW-1208">Phospholipid metabolism</keyword>
<dbReference type="PANTHER" id="PTHR23129">
    <property type="entry name" value="ACYL-COENZYME A DIPHOSPHATASE FITM2"/>
    <property type="match status" value="1"/>
</dbReference>
<dbReference type="Proteomes" id="UP000469558">
    <property type="component" value="Unassembled WGS sequence"/>
</dbReference>
<feature type="transmembrane region" description="Helical" evidence="10">
    <location>
        <begin position="51"/>
        <end position="70"/>
    </location>
</feature>
<name>A0A8T9C653_9HELO</name>
<evidence type="ECO:0000256" key="2">
    <source>
        <dbReference type="ARBA" id="ARBA00022692"/>
    </source>
</evidence>
<feature type="transmembrane region" description="Helical" evidence="10">
    <location>
        <begin position="101"/>
        <end position="123"/>
    </location>
</feature>
<comment type="caution">
    <text evidence="11">The sequence shown here is derived from an EMBL/GenBank/DDBJ whole genome shotgun (WGS) entry which is preliminary data.</text>
</comment>